<dbReference type="RefSeq" id="WP_345578416.1">
    <property type="nucleotide sequence ID" value="NZ_BAABDQ010000059.1"/>
</dbReference>
<reference evidence="5" key="1">
    <citation type="journal article" date="2019" name="Int. J. Syst. Evol. Microbiol.">
        <title>The Global Catalogue of Microorganisms (GCM) 10K type strain sequencing project: providing services to taxonomists for standard genome sequencing and annotation.</title>
        <authorList>
            <consortium name="The Broad Institute Genomics Platform"/>
            <consortium name="The Broad Institute Genome Sequencing Center for Infectious Disease"/>
            <person name="Wu L."/>
            <person name="Ma J."/>
        </authorList>
    </citation>
    <scope>NUCLEOTIDE SEQUENCE [LARGE SCALE GENOMIC DNA]</scope>
    <source>
        <strain evidence="5">JCM 17326</strain>
    </source>
</reference>
<dbReference type="SUPFAM" id="SSF48498">
    <property type="entry name" value="Tetracyclin repressor-like, C-terminal domain"/>
    <property type="match status" value="1"/>
</dbReference>
<evidence type="ECO:0000313" key="4">
    <source>
        <dbReference type="EMBL" id="GAA3619149.1"/>
    </source>
</evidence>
<evidence type="ECO:0000259" key="3">
    <source>
        <dbReference type="PROSITE" id="PS50977"/>
    </source>
</evidence>
<dbReference type="InterPro" id="IPR009057">
    <property type="entry name" value="Homeodomain-like_sf"/>
</dbReference>
<feature type="DNA-binding region" description="H-T-H motif" evidence="2">
    <location>
        <begin position="34"/>
        <end position="53"/>
    </location>
</feature>
<accession>A0ABP6ZUL1</accession>
<protein>
    <submittedName>
        <fullName evidence="4">TetR/AcrR family transcriptional regulator</fullName>
    </submittedName>
</protein>
<keyword evidence="5" id="KW-1185">Reference proteome</keyword>
<dbReference type="Proteomes" id="UP001500630">
    <property type="component" value="Unassembled WGS sequence"/>
</dbReference>
<gene>
    <name evidence="4" type="ORF">GCM10022419_125880</name>
</gene>
<feature type="domain" description="HTH tetR-type" evidence="3">
    <location>
        <begin position="11"/>
        <end position="71"/>
    </location>
</feature>
<dbReference type="EMBL" id="BAABDQ010000059">
    <property type="protein sequence ID" value="GAA3619149.1"/>
    <property type="molecule type" value="Genomic_DNA"/>
</dbReference>
<evidence type="ECO:0000313" key="5">
    <source>
        <dbReference type="Proteomes" id="UP001500630"/>
    </source>
</evidence>
<dbReference type="PROSITE" id="PS50977">
    <property type="entry name" value="HTH_TETR_2"/>
    <property type="match status" value="1"/>
</dbReference>
<dbReference type="PRINTS" id="PR00455">
    <property type="entry name" value="HTHTETR"/>
</dbReference>
<keyword evidence="1 2" id="KW-0238">DNA-binding</keyword>
<comment type="caution">
    <text evidence="4">The sequence shown here is derived from an EMBL/GenBank/DDBJ whole genome shotgun (WGS) entry which is preliminary data.</text>
</comment>
<dbReference type="Pfam" id="PF17926">
    <property type="entry name" value="TetR_C_21"/>
    <property type="match status" value="1"/>
</dbReference>
<evidence type="ECO:0000256" key="1">
    <source>
        <dbReference type="ARBA" id="ARBA00023125"/>
    </source>
</evidence>
<sequence length="223" mass="24242">MTTSKRPRDAAATRQAIVSAAAQEFAEHGFDGARIDLIAEGSGCNKALIFRYFGDKLGLYTEVLQRMDRDVAELCSRALPPVGEFEAAVADREHLSALLRSVLGALVDHMLAHPQTARMLCWEQAEGWETYAKIAGRFDTDDLARLTAVLAAARRAGTVRPDLDVGLVAVLALQMCWSAPSALALHQQLTGAEPVTDRTRDQVVAFLHAAIMHDPHPESETTP</sequence>
<dbReference type="SUPFAM" id="SSF46689">
    <property type="entry name" value="Homeodomain-like"/>
    <property type="match status" value="1"/>
</dbReference>
<evidence type="ECO:0000256" key="2">
    <source>
        <dbReference type="PROSITE-ProRule" id="PRU00335"/>
    </source>
</evidence>
<dbReference type="InterPro" id="IPR001647">
    <property type="entry name" value="HTH_TetR"/>
</dbReference>
<dbReference type="InterPro" id="IPR041467">
    <property type="entry name" value="Sco4008_C"/>
</dbReference>
<dbReference type="PANTHER" id="PTHR30055:SF146">
    <property type="entry name" value="HTH-TYPE TRANSCRIPTIONAL DUAL REGULATOR CECR"/>
    <property type="match status" value="1"/>
</dbReference>
<dbReference type="InterPro" id="IPR036271">
    <property type="entry name" value="Tet_transcr_reg_TetR-rel_C_sf"/>
</dbReference>
<dbReference type="Gene3D" id="1.10.357.10">
    <property type="entry name" value="Tetracycline Repressor, domain 2"/>
    <property type="match status" value="1"/>
</dbReference>
<dbReference type="InterPro" id="IPR050109">
    <property type="entry name" value="HTH-type_TetR-like_transc_reg"/>
</dbReference>
<proteinExistence type="predicted"/>
<dbReference type="PANTHER" id="PTHR30055">
    <property type="entry name" value="HTH-TYPE TRANSCRIPTIONAL REGULATOR RUTR"/>
    <property type="match status" value="1"/>
</dbReference>
<dbReference type="Pfam" id="PF00440">
    <property type="entry name" value="TetR_N"/>
    <property type="match status" value="1"/>
</dbReference>
<organism evidence="4 5">
    <name type="scientific">Nonomuraea rosea</name>
    <dbReference type="NCBI Taxonomy" id="638574"/>
    <lineage>
        <taxon>Bacteria</taxon>
        <taxon>Bacillati</taxon>
        <taxon>Actinomycetota</taxon>
        <taxon>Actinomycetes</taxon>
        <taxon>Streptosporangiales</taxon>
        <taxon>Streptosporangiaceae</taxon>
        <taxon>Nonomuraea</taxon>
    </lineage>
</organism>
<name>A0ABP6ZUL1_9ACTN</name>